<name>A0AAE3AFF6_9FIRM</name>
<reference evidence="7" key="1">
    <citation type="submission" date="2021-10" db="EMBL/GenBank/DDBJ databases">
        <title>Anaerobic single-cell dispensing facilitates the cultivation of human gut bacteria.</title>
        <authorList>
            <person name="Afrizal A."/>
        </authorList>
    </citation>
    <scope>NUCLEOTIDE SEQUENCE</scope>
    <source>
        <strain evidence="7">CLA-AA-H272</strain>
    </source>
</reference>
<feature type="transmembrane region" description="Helical" evidence="6">
    <location>
        <begin position="43"/>
        <end position="61"/>
    </location>
</feature>
<evidence type="ECO:0000256" key="1">
    <source>
        <dbReference type="ARBA" id="ARBA00004651"/>
    </source>
</evidence>
<keyword evidence="5 6" id="KW-0472">Membrane</keyword>
<evidence type="ECO:0000256" key="6">
    <source>
        <dbReference type="SAM" id="Phobius"/>
    </source>
</evidence>
<dbReference type="Pfam" id="PF04066">
    <property type="entry name" value="MrpF_PhaF"/>
    <property type="match status" value="1"/>
</dbReference>
<sequence>MELIQQCYHDLFWGALVLLGLGLLAVMVYIIRARLTVDRIIGINLTGTLVAIIIAILAYLLGEDYLVDVAIVYVVLSFIAVMLLCRIYINLYQYKRQDEREDESHDR</sequence>
<evidence type="ECO:0000256" key="5">
    <source>
        <dbReference type="ARBA" id="ARBA00023136"/>
    </source>
</evidence>
<evidence type="ECO:0000313" key="8">
    <source>
        <dbReference type="Proteomes" id="UP001199319"/>
    </source>
</evidence>
<protein>
    <submittedName>
        <fullName evidence="7">MrpF/PhaF family protein</fullName>
    </submittedName>
</protein>
<evidence type="ECO:0000313" key="7">
    <source>
        <dbReference type="EMBL" id="MCC2128925.1"/>
    </source>
</evidence>
<comment type="caution">
    <text evidence="7">The sequence shown here is derived from an EMBL/GenBank/DDBJ whole genome shotgun (WGS) entry which is preliminary data.</text>
</comment>
<dbReference type="RefSeq" id="WP_302928225.1">
    <property type="nucleotide sequence ID" value="NZ_JAJEPW010000010.1"/>
</dbReference>
<comment type="subcellular location">
    <subcellularLocation>
        <location evidence="1">Cell membrane</location>
        <topology evidence="1">Multi-pass membrane protein</topology>
    </subcellularLocation>
</comment>
<accession>A0AAE3AFF6</accession>
<dbReference type="EMBL" id="JAJEPW010000010">
    <property type="protein sequence ID" value="MCC2128925.1"/>
    <property type="molecule type" value="Genomic_DNA"/>
</dbReference>
<proteinExistence type="predicted"/>
<feature type="transmembrane region" description="Helical" evidence="6">
    <location>
        <begin position="67"/>
        <end position="89"/>
    </location>
</feature>
<dbReference type="InterPro" id="IPR007208">
    <property type="entry name" value="MrpF/PhaF-like"/>
</dbReference>
<dbReference type="GO" id="GO:0015075">
    <property type="term" value="F:monoatomic ion transmembrane transporter activity"/>
    <property type="evidence" value="ECO:0007669"/>
    <property type="project" value="InterPro"/>
</dbReference>
<keyword evidence="3 6" id="KW-0812">Transmembrane</keyword>
<dbReference type="AlphaFoldDB" id="A0AAE3AFF6"/>
<evidence type="ECO:0000256" key="2">
    <source>
        <dbReference type="ARBA" id="ARBA00022475"/>
    </source>
</evidence>
<evidence type="ECO:0000256" key="3">
    <source>
        <dbReference type="ARBA" id="ARBA00022692"/>
    </source>
</evidence>
<evidence type="ECO:0000256" key="4">
    <source>
        <dbReference type="ARBA" id="ARBA00022989"/>
    </source>
</evidence>
<organism evidence="7 8">
    <name type="scientific">Brotocaccenecus cirricatena</name>
    <dbReference type="NCBI Taxonomy" id="3064195"/>
    <lineage>
        <taxon>Bacteria</taxon>
        <taxon>Bacillati</taxon>
        <taxon>Bacillota</taxon>
        <taxon>Clostridia</taxon>
        <taxon>Eubacteriales</taxon>
        <taxon>Oscillospiraceae</taxon>
        <taxon>Brotocaccenecus</taxon>
    </lineage>
</organism>
<dbReference type="Proteomes" id="UP001199319">
    <property type="component" value="Unassembled WGS sequence"/>
</dbReference>
<feature type="transmembrane region" description="Helical" evidence="6">
    <location>
        <begin position="12"/>
        <end position="31"/>
    </location>
</feature>
<keyword evidence="4 6" id="KW-1133">Transmembrane helix</keyword>
<keyword evidence="2" id="KW-1003">Cell membrane</keyword>
<keyword evidence="8" id="KW-1185">Reference proteome</keyword>
<gene>
    <name evidence="7" type="ORF">LKD37_05230</name>
</gene>
<dbReference type="GO" id="GO:0005886">
    <property type="term" value="C:plasma membrane"/>
    <property type="evidence" value="ECO:0007669"/>
    <property type="project" value="UniProtKB-SubCell"/>
</dbReference>